<dbReference type="InterPro" id="IPR036388">
    <property type="entry name" value="WH-like_DNA-bd_sf"/>
</dbReference>
<dbReference type="OrthoDB" id="9794372at2"/>
<reference evidence="4 5" key="1">
    <citation type="submission" date="2015-12" db="EMBL/GenBank/DDBJ databases">
        <title>Genome sequence of Oceanibaculum pacificum MCCC 1A02656.</title>
        <authorList>
            <person name="Lu L."/>
            <person name="Lai Q."/>
            <person name="Shao Z."/>
            <person name="Qian P."/>
        </authorList>
    </citation>
    <scope>NUCLEOTIDE SEQUENCE [LARGE SCALE GENOMIC DNA]</scope>
    <source>
        <strain evidence="4 5">MCCC 1A02656</strain>
    </source>
</reference>
<feature type="domain" description="RNA polymerase sigma factor 70 region 4 type 2" evidence="3">
    <location>
        <begin position="106"/>
        <end position="155"/>
    </location>
</feature>
<evidence type="ECO:0000259" key="3">
    <source>
        <dbReference type="Pfam" id="PF08281"/>
    </source>
</evidence>
<dbReference type="PANTHER" id="PTHR30173">
    <property type="entry name" value="SIGMA 19 FACTOR"/>
    <property type="match status" value="1"/>
</dbReference>
<name>A0A154W7F5_9PROT</name>
<dbReference type="PANTHER" id="PTHR30173:SF43">
    <property type="entry name" value="ECF RNA POLYMERASE SIGMA FACTOR SIGI-RELATED"/>
    <property type="match status" value="1"/>
</dbReference>
<organism evidence="4 5">
    <name type="scientific">Oceanibaculum pacificum</name>
    <dbReference type="NCBI Taxonomy" id="580166"/>
    <lineage>
        <taxon>Bacteria</taxon>
        <taxon>Pseudomonadati</taxon>
        <taxon>Pseudomonadota</taxon>
        <taxon>Alphaproteobacteria</taxon>
        <taxon>Rhodospirillales</taxon>
        <taxon>Oceanibaculaceae</taxon>
        <taxon>Oceanibaculum</taxon>
    </lineage>
</organism>
<evidence type="ECO:0000313" key="5">
    <source>
        <dbReference type="Proteomes" id="UP000076400"/>
    </source>
</evidence>
<dbReference type="SUPFAM" id="SSF54427">
    <property type="entry name" value="NTF2-like"/>
    <property type="match status" value="1"/>
</dbReference>
<dbReference type="InterPro" id="IPR052704">
    <property type="entry name" value="ECF_Sigma-70_Domain"/>
</dbReference>
<dbReference type="NCBIfam" id="NF007214">
    <property type="entry name" value="PRK09636.1"/>
    <property type="match status" value="1"/>
</dbReference>
<dbReference type="InterPro" id="IPR013249">
    <property type="entry name" value="RNA_pol_sigma70_r4_t2"/>
</dbReference>
<dbReference type="InterPro" id="IPR013325">
    <property type="entry name" value="RNA_pol_sigma_r2"/>
</dbReference>
<dbReference type="GO" id="GO:0003677">
    <property type="term" value="F:DNA binding"/>
    <property type="evidence" value="ECO:0007669"/>
    <property type="project" value="InterPro"/>
</dbReference>
<dbReference type="EMBL" id="LPXN01000098">
    <property type="protein sequence ID" value="KZD09403.1"/>
    <property type="molecule type" value="Genomic_DNA"/>
</dbReference>
<sequence>MTAQAALTGPFEAQRPRLLRLAYRMLGSRADSEDIVQEAWLRWQAADRSAVAEPAAYLSRIVTRLCLDALKSARARRETYIGPWLPEPVAEPPEEEPRADELTLTLMLALERLSPLERAAFLLHDVFAVPLGEVAATLEREPAAVRQLASRARRHVREARPRYQVGREQGERLVRAFFDASSKGDVQSLSALLAEDAVLHADGGGKVIAFHNPIIGLARILRLYAGLSRKYSPEQIVLLRPLRIDGLPGYLSRERDGILQTTAFDIRDGRIAAIYITRNPDKLVRLVEEVGV</sequence>
<dbReference type="STRING" id="580166.AUP43_07200"/>
<dbReference type="SUPFAM" id="SSF88946">
    <property type="entry name" value="Sigma2 domain of RNA polymerase sigma factors"/>
    <property type="match status" value="1"/>
</dbReference>
<accession>A0A154W7F5</accession>
<gene>
    <name evidence="4" type="ORF">AUP43_07200</name>
</gene>
<comment type="caution">
    <text evidence="4">The sequence shown here is derived from an EMBL/GenBank/DDBJ whole genome shotgun (WGS) entry which is preliminary data.</text>
</comment>
<dbReference type="Gene3D" id="3.10.450.50">
    <property type="match status" value="1"/>
</dbReference>
<comment type="subunit">
    <text evidence="1">Interacts transiently with the RNA polymerase catalytic core formed by RpoA, RpoB, RpoC and RpoZ (2 alpha, 1 beta, 1 beta' and 1 omega subunit) to form the RNA polymerase holoenzyme that can initiate transcription.</text>
</comment>
<dbReference type="Proteomes" id="UP000076400">
    <property type="component" value="Unassembled WGS sequence"/>
</dbReference>
<evidence type="ECO:0000259" key="2">
    <source>
        <dbReference type="Pfam" id="PF04542"/>
    </source>
</evidence>
<dbReference type="Gene3D" id="1.10.1740.10">
    <property type="match status" value="1"/>
</dbReference>
<dbReference type="InterPro" id="IPR013324">
    <property type="entry name" value="RNA_pol_sigma_r3/r4-like"/>
</dbReference>
<dbReference type="InterPro" id="IPR032710">
    <property type="entry name" value="NTF2-like_dom_sf"/>
</dbReference>
<dbReference type="GO" id="GO:0006352">
    <property type="term" value="P:DNA-templated transcription initiation"/>
    <property type="evidence" value="ECO:0007669"/>
    <property type="project" value="InterPro"/>
</dbReference>
<protein>
    <submittedName>
        <fullName evidence="4">RNA polymerase subunit sigma</fullName>
    </submittedName>
</protein>
<dbReference type="InterPro" id="IPR014284">
    <property type="entry name" value="RNA_pol_sigma-70_dom"/>
</dbReference>
<dbReference type="GO" id="GO:0016987">
    <property type="term" value="F:sigma factor activity"/>
    <property type="evidence" value="ECO:0007669"/>
    <property type="project" value="InterPro"/>
</dbReference>
<proteinExistence type="predicted"/>
<dbReference type="AlphaFoldDB" id="A0A154W7F5"/>
<dbReference type="Pfam" id="PF08281">
    <property type="entry name" value="Sigma70_r4_2"/>
    <property type="match status" value="1"/>
</dbReference>
<dbReference type="Gene3D" id="1.10.10.10">
    <property type="entry name" value="Winged helix-like DNA-binding domain superfamily/Winged helix DNA-binding domain"/>
    <property type="match status" value="1"/>
</dbReference>
<dbReference type="InterPro" id="IPR007627">
    <property type="entry name" value="RNA_pol_sigma70_r2"/>
</dbReference>
<dbReference type="Pfam" id="PF04542">
    <property type="entry name" value="Sigma70_r2"/>
    <property type="match status" value="1"/>
</dbReference>
<dbReference type="NCBIfam" id="TIGR02937">
    <property type="entry name" value="sigma70-ECF"/>
    <property type="match status" value="1"/>
</dbReference>
<dbReference type="SUPFAM" id="SSF88659">
    <property type="entry name" value="Sigma3 and sigma4 domains of RNA polymerase sigma factors"/>
    <property type="match status" value="1"/>
</dbReference>
<dbReference type="RefSeq" id="WP_067554812.1">
    <property type="nucleotide sequence ID" value="NZ_LPXN01000098.1"/>
</dbReference>
<evidence type="ECO:0000313" key="4">
    <source>
        <dbReference type="EMBL" id="KZD09403.1"/>
    </source>
</evidence>
<keyword evidence="5" id="KW-1185">Reference proteome</keyword>
<feature type="domain" description="RNA polymerase sigma-70 region 2" evidence="2">
    <location>
        <begin position="12"/>
        <end position="74"/>
    </location>
</feature>
<evidence type="ECO:0000256" key="1">
    <source>
        <dbReference type="ARBA" id="ARBA00011344"/>
    </source>
</evidence>